<evidence type="ECO:0000256" key="1">
    <source>
        <dbReference type="SAM" id="MobiDB-lite"/>
    </source>
</evidence>
<feature type="compositionally biased region" description="Basic and acidic residues" evidence="1">
    <location>
        <begin position="358"/>
        <end position="372"/>
    </location>
</feature>
<proteinExistence type="predicted"/>
<dbReference type="EMBL" id="JAVRJZ010000013">
    <property type="protein sequence ID" value="KAK2714321.1"/>
    <property type="molecule type" value="Genomic_DNA"/>
</dbReference>
<sequence length="544" mass="61634">MANIAQSLSQKRRRQSSILSKGSKDVFDLKKLLTSKDLDKERPCNVSATELSNRTANSIKGSEESDRTLMLQYLAKSQLETERRRLALNAIRMALESLEYSERSGSKDNNITLDIQDRLKNEDYNLRCLKEEQSTLLQVLSVESRLEKSLKSKLSIYRFIKDDPDAYQIRNSQFVYNPSKPCVRFAVDESGYGVFVNNAEEGIRLAKGDRILEVNSSYTFCSTLEEVLSVIIPGLNSVTILRKVTKGSDYDTELKNLQVKYAAIQRERDALKQDKIKQSHRITYLEEQVNEMEHVCAELRTAGEIIHTETENLLRQIRGNGDSPETERDTKHKTKKPKPPRTSLLRKGEGSDTSSVKSEVKSDISKPSEKSNDSGYHYNEPHLKSSEFNYSIKSDHSFRPSGIDSVSGRHIHHHEALYATTDLTSGTLKSRCETPTDNRSVASADGHRERHRIPKGYSSDIDRTIPRQKKFLKPPVPKKPSFLLKSSSLQSIERRQDEFINGYDTNPSGFNSMNSVKSEKGSLISVPGFKWPLLSSGKKLLSIH</sequence>
<feature type="region of interest" description="Disordered" evidence="1">
    <location>
        <begin position="428"/>
        <end position="463"/>
    </location>
</feature>
<accession>A0AA88HUF7</accession>
<name>A0AA88HUF7_ARTSF</name>
<protein>
    <recommendedName>
        <fullName evidence="4">PDZ domain-containing protein</fullName>
    </recommendedName>
</protein>
<dbReference type="AlphaFoldDB" id="A0AA88HUF7"/>
<reference evidence="2" key="1">
    <citation type="submission" date="2023-07" db="EMBL/GenBank/DDBJ databases">
        <title>Chromosome-level genome assembly of Artemia franciscana.</title>
        <authorList>
            <person name="Jo E."/>
        </authorList>
    </citation>
    <scope>NUCLEOTIDE SEQUENCE</scope>
    <source>
        <tissue evidence="2">Whole body</tissue>
    </source>
</reference>
<comment type="caution">
    <text evidence="2">The sequence shown here is derived from an EMBL/GenBank/DDBJ whole genome shotgun (WGS) entry which is preliminary data.</text>
</comment>
<gene>
    <name evidence="2" type="ORF">QYM36_008775</name>
</gene>
<dbReference type="Proteomes" id="UP001187531">
    <property type="component" value="Unassembled WGS sequence"/>
</dbReference>
<feature type="region of interest" description="Disordered" evidence="1">
    <location>
        <begin position="310"/>
        <end position="380"/>
    </location>
</feature>
<organism evidence="2 3">
    <name type="scientific">Artemia franciscana</name>
    <name type="common">Brine shrimp</name>
    <name type="synonym">Artemia sanfranciscana</name>
    <dbReference type="NCBI Taxonomy" id="6661"/>
    <lineage>
        <taxon>Eukaryota</taxon>
        <taxon>Metazoa</taxon>
        <taxon>Ecdysozoa</taxon>
        <taxon>Arthropoda</taxon>
        <taxon>Crustacea</taxon>
        <taxon>Branchiopoda</taxon>
        <taxon>Anostraca</taxon>
        <taxon>Artemiidae</taxon>
        <taxon>Artemia</taxon>
    </lineage>
</organism>
<keyword evidence="3" id="KW-1185">Reference proteome</keyword>
<evidence type="ECO:0000313" key="3">
    <source>
        <dbReference type="Proteomes" id="UP001187531"/>
    </source>
</evidence>
<evidence type="ECO:0000313" key="2">
    <source>
        <dbReference type="EMBL" id="KAK2714321.1"/>
    </source>
</evidence>
<evidence type="ECO:0008006" key="4">
    <source>
        <dbReference type="Google" id="ProtNLM"/>
    </source>
</evidence>